<dbReference type="EMBL" id="CDGG01000001">
    <property type="protein sequence ID" value="CEI82430.1"/>
    <property type="molecule type" value="Genomic_DNA"/>
</dbReference>
<evidence type="ECO:0000259" key="10">
    <source>
        <dbReference type="PROSITE" id="PS50110"/>
    </source>
</evidence>
<reference evidence="11 12" key="1">
    <citation type="submission" date="2014-11" db="EMBL/GenBank/DDBJ databases">
        <authorList>
            <person name="Urmite Genomes Urmite Genomes"/>
        </authorList>
    </citation>
    <scope>NUCLEOTIDE SEQUENCE [LARGE SCALE GENOMIC DNA]</scope>
    <source>
        <strain evidence="11 12">Oc5</strain>
    </source>
</reference>
<dbReference type="InterPro" id="IPR001789">
    <property type="entry name" value="Sig_transdc_resp-reg_receiver"/>
</dbReference>
<keyword evidence="5" id="KW-0805">Transcription regulation</keyword>
<name>A0A0A1MAQ8_9BACI</name>
<feature type="modified residue" description="4-aspartylphosphate" evidence="9">
    <location>
        <position position="54"/>
    </location>
</feature>
<dbReference type="SUPFAM" id="SSF52172">
    <property type="entry name" value="CheY-like"/>
    <property type="match status" value="1"/>
</dbReference>
<keyword evidence="12" id="KW-1185">Reference proteome</keyword>
<comment type="subcellular location">
    <subcellularLocation>
        <location evidence="1">Cytoplasm</location>
    </subcellularLocation>
</comment>
<dbReference type="SMART" id="SM00448">
    <property type="entry name" value="REC"/>
    <property type="match status" value="1"/>
</dbReference>
<dbReference type="Pfam" id="PF00072">
    <property type="entry name" value="Response_reg"/>
    <property type="match status" value="1"/>
</dbReference>
<dbReference type="GO" id="GO:0003677">
    <property type="term" value="F:DNA binding"/>
    <property type="evidence" value="ECO:0007669"/>
    <property type="project" value="UniProtKB-KW"/>
</dbReference>
<keyword evidence="2" id="KW-0963">Cytoplasm</keyword>
<evidence type="ECO:0000256" key="1">
    <source>
        <dbReference type="ARBA" id="ARBA00004496"/>
    </source>
</evidence>
<keyword evidence="6" id="KW-0238">DNA-binding</keyword>
<evidence type="ECO:0000256" key="2">
    <source>
        <dbReference type="ARBA" id="ARBA00022490"/>
    </source>
</evidence>
<dbReference type="PROSITE" id="PS50110">
    <property type="entry name" value="RESPONSE_REGULATORY"/>
    <property type="match status" value="1"/>
</dbReference>
<evidence type="ECO:0000313" key="11">
    <source>
        <dbReference type="EMBL" id="CEI82430.1"/>
    </source>
</evidence>
<dbReference type="PANTHER" id="PTHR45526">
    <property type="entry name" value="TRANSCRIPTIONAL REGULATORY PROTEIN DPIA"/>
    <property type="match status" value="1"/>
</dbReference>
<dbReference type="Pfam" id="PF20714">
    <property type="entry name" value="HTH_64"/>
    <property type="match status" value="1"/>
</dbReference>
<evidence type="ECO:0000256" key="9">
    <source>
        <dbReference type="PROSITE-ProRule" id="PRU00169"/>
    </source>
</evidence>
<dbReference type="Gene3D" id="3.40.50.2300">
    <property type="match status" value="1"/>
</dbReference>
<dbReference type="GO" id="GO:0003700">
    <property type="term" value="F:DNA-binding transcription factor activity"/>
    <property type="evidence" value="ECO:0007669"/>
    <property type="project" value="InterPro"/>
</dbReference>
<dbReference type="PANTHER" id="PTHR45526:SF1">
    <property type="entry name" value="TRANSCRIPTIONAL REGULATORY PROTEIN DCUR-RELATED"/>
    <property type="match status" value="1"/>
</dbReference>
<accession>A0A0A1MAQ8</accession>
<dbReference type="InterPro" id="IPR051271">
    <property type="entry name" value="2C-system_Tx_regulators"/>
</dbReference>
<evidence type="ECO:0000313" key="12">
    <source>
        <dbReference type="Proteomes" id="UP000040453"/>
    </source>
</evidence>
<dbReference type="GO" id="GO:0005737">
    <property type="term" value="C:cytoplasm"/>
    <property type="evidence" value="ECO:0007669"/>
    <property type="project" value="UniProtKB-SubCell"/>
</dbReference>
<keyword evidence="4" id="KW-0902">Two-component regulatory system</keyword>
<keyword evidence="8" id="KW-0804">Transcription</keyword>
<dbReference type="InterPro" id="IPR048714">
    <property type="entry name" value="DpiA-like_HTH"/>
</dbReference>
<dbReference type="PIRSF" id="PIRSF006171">
    <property type="entry name" value="RR_citrat_malat"/>
    <property type="match status" value="1"/>
</dbReference>
<evidence type="ECO:0000256" key="3">
    <source>
        <dbReference type="ARBA" id="ARBA00022553"/>
    </source>
</evidence>
<evidence type="ECO:0000256" key="5">
    <source>
        <dbReference type="ARBA" id="ARBA00023015"/>
    </source>
</evidence>
<dbReference type="InterPro" id="IPR011006">
    <property type="entry name" value="CheY-like_superfamily"/>
</dbReference>
<dbReference type="InterPro" id="IPR024187">
    <property type="entry name" value="Sig_transdc_resp-reg_cit/mal"/>
</dbReference>
<dbReference type="RefSeq" id="WP_042532250.1">
    <property type="nucleotide sequence ID" value="NZ_CAXOIH010000005.1"/>
</dbReference>
<evidence type="ECO:0000256" key="6">
    <source>
        <dbReference type="ARBA" id="ARBA00023125"/>
    </source>
</evidence>
<dbReference type="Proteomes" id="UP000040453">
    <property type="component" value="Unassembled WGS sequence"/>
</dbReference>
<evidence type="ECO:0000256" key="4">
    <source>
        <dbReference type="ARBA" id="ARBA00023012"/>
    </source>
</evidence>
<dbReference type="STRING" id="545501.BN997_02296"/>
<dbReference type="AlphaFoldDB" id="A0A0A1MAQ8"/>
<protein>
    <submittedName>
        <fullName evidence="11">Transcriptional regulatory protein CitT</fullName>
    </submittedName>
</protein>
<dbReference type="OrthoDB" id="9759232at2"/>
<organism evidence="11 12">
    <name type="scientific">Oceanobacillus oncorhynchi</name>
    <dbReference type="NCBI Taxonomy" id="545501"/>
    <lineage>
        <taxon>Bacteria</taxon>
        <taxon>Bacillati</taxon>
        <taxon>Bacillota</taxon>
        <taxon>Bacilli</taxon>
        <taxon>Bacillales</taxon>
        <taxon>Bacillaceae</taxon>
        <taxon>Oceanobacillus</taxon>
    </lineage>
</organism>
<sequence length="224" mass="25750">MIQTLIVEDDYRIAEIHSEFIEHLDNVKLVGKALNGKEAIGFAEKYPIDLVILDLYIPDISGLEILEELRKIQGEIDAIIISAASEKNMIQRTVRKGVFDYMIKPIKQERLIESIKRYQLFNERFSNEETVNQHFLDNHFGLKGSIEIEAQRTPKGIDPLTLNKIKKKIDQTKEGVAAEKMGEHIGVSRTTARRYLEYLTSLGEIKADLAYGAVGRPERRYYRL</sequence>
<feature type="domain" description="Response regulatory" evidence="10">
    <location>
        <begin position="3"/>
        <end position="119"/>
    </location>
</feature>
<keyword evidence="7" id="KW-0010">Activator</keyword>
<proteinExistence type="predicted"/>
<gene>
    <name evidence="11" type="primary">citT_2</name>
    <name evidence="11" type="ORF">BN997_02296</name>
</gene>
<evidence type="ECO:0000256" key="8">
    <source>
        <dbReference type="ARBA" id="ARBA00023163"/>
    </source>
</evidence>
<dbReference type="GO" id="GO:0000156">
    <property type="term" value="F:phosphorelay response regulator activity"/>
    <property type="evidence" value="ECO:0007669"/>
    <property type="project" value="TreeGrafter"/>
</dbReference>
<keyword evidence="3 9" id="KW-0597">Phosphoprotein</keyword>
<evidence type="ECO:0000256" key="7">
    <source>
        <dbReference type="ARBA" id="ARBA00023159"/>
    </source>
</evidence>